<dbReference type="AlphaFoldDB" id="A0A9J5YJY3"/>
<keyword evidence="2" id="KW-1185">Reference proteome</keyword>
<evidence type="ECO:0000313" key="1">
    <source>
        <dbReference type="EMBL" id="KAG5599984.1"/>
    </source>
</evidence>
<evidence type="ECO:0000313" key="2">
    <source>
        <dbReference type="Proteomes" id="UP000824120"/>
    </source>
</evidence>
<gene>
    <name evidence="1" type="ORF">H5410_031354</name>
</gene>
<sequence length="73" mass="8450">MIPYLHREVNQFKIRNQMQRSHSKIRCTMHYAAKDHLTLLVGIADLLGDLPFGLVHRLSALSFSKFKLCNIGR</sequence>
<proteinExistence type="predicted"/>
<organism evidence="1 2">
    <name type="scientific">Solanum commersonii</name>
    <name type="common">Commerson's wild potato</name>
    <name type="synonym">Commerson's nightshade</name>
    <dbReference type="NCBI Taxonomy" id="4109"/>
    <lineage>
        <taxon>Eukaryota</taxon>
        <taxon>Viridiplantae</taxon>
        <taxon>Streptophyta</taxon>
        <taxon>Embryophyta</taxon>
        <taxon>Tracheophyta</taxon>
        <taxon>Spermatophyta</taxon>
        <taxon>Magnoliopsida</taxon>
        <taxon>eudicotyledons</taxon>
        <taxon>Gunneridae</taxon>
        <taxon>Pentapetalae</taxon>
        <taxon>asterids</taxon>
        <taxon>lamiids</taxon>
        <taxon>Solanales</taxon>
        <taxon>Solanaceae</taxon>
        <taxon>Solanoideae</taxon>
        <taxon>Solaneae</taxon>
        <taxon>Solanum</taxon>
    </lineage>
</organism>
<dbReference type="Proteomes" id="UP000824120">
    <property type="component" value="Chromosome 6"/>
</dbReference>
<reference evidence="1 2" key="1">
    <citation type="submission" date="2020-09" db="EMBL/GenBank/DDBJ databases">
        <title>De no assembly of potato wild relative species, Solanum commersonii.</title>
        <authorList>
            <person name="Cho K."/>
        </authorList>
    </citation>
    <scope>NUCLEOTIDE SEQUENCE [LARGE SCALE GENOMIC DNA]</scope>
    <source>
        <strain evidence="1">LZ3.2</strain>
        <tissue evidence="1">Leaf</tissue>
    </source>
</reference>
<dbReference type="EMBL" id="JACXVP010000006">
    <property type="protein sequence ID" value="KAG5599984.1"/>
    <property type="molecule type" value="Genomic_DNA"/>
</dbReference>
<name>A0A9J5YJY3_SOLCO</name>
<accession>A0A9J5YJY3</accession>
<protein>
    <submittedName>
        <fullName evidence="1">Uncharacterized protein</fullName>
    </submittedName>
</protein>
<comment type="caution">
    <text evidence="1">The sequence shown here is derived from an EMBL/GenBank/DDBJ whole genome shotgun (WGS) entry which is preliminary data.</text>
</comment>